<dbReference type="EC" id="2.7.1.172" evidence="1"/>
<evidence type="ECO:0000313" key="4">
    <source>
        <dbReference type="Proteomes" id="UP000030651"/>
    </source>
</evidence>
<dbReference type="PANTHER" id="PTHR12149">
    <property type="entry name" value="FRUCTOSAMINE 3 KINASE-RELATED PROTEIN"/>
    <property type="match status" value="1"/>
</dbReference>
<comment type="catalytic activity">
    <reaction evidence="2">
        <text>N(6)-D-ribulosyl-L-lysyl-[protein] + ATP = N(6)-(3-O-phospho-D-ribulosyl)-L-lysyl-[protein] + ADP + H(+)</text>
        <dbReference type="Rhea" id="RHEA:48432"/>
        <dbReference type="Rhea" id="RHEA-COMP:12103"/>
        <dbReference type="Rhea" id="RHEA-COMP:12104"/>
        <dbReference type="ChEBI" id="CHEBI:15378"/>
        <dbReference type="ChEBI" id="CHEBI:30616"/>
        <dbReference type="ChEBI" id="CHEBI:90418"/>
        <dbReference type="ChEBI" id="CHEBI:90420"/>
        <dbReference type="ChEBI" id="CHEBI:456216"/>
        <dbReference type="EC" id="2.7.1.172"/>
    </reaction>
    <physiologicalReaction direction="left-to-right" evidence="2">
        <dbReference type="Rhea" id="RHEA:48433"/>
    </physiologicalReaction>
</comment>
<sequence length="382" mass="43279">MVSAGISASPTAVVFDDPPIAIKNVLDLTEEGFLTDEVLTEVLPKRYTFISVENYGRSAWTHTAKVTTKRSDGSEKPFFLKISYGNHGGVMLQGEYESAREVVRLMPDLIPQPRAFGQFKVESPVTYYYLSDFIEMDTTTVPDPTELARQVAELHKTSRSPTGKFGFHVTTCDGRMPHTVDWEDSWPKFFCKLLLGVSKLDTEANGPWPEMERATKQVLDFVVPRLLGDLKQDGKPIKPSLLHGDLWEPNLGVDKKTGRLIMYDVGSYYAHNEMDLGHWRNEFCSHLRSKVYLEQYLRQYPAAEPREEFDDRNRLYCLKGNLNWSAGHPNSVLRRTAYNHMCYLCEKYAPLDGIDKYDPGKDPTVTGASIVVDVGPRRPGTV</sequence>
<proteinExistence type="predicted"/>
<accession>W3WP83</accession>
<dbReference type="InterPro" id="IPR011009">
    <property type="entry name" value="Kinase-like_dom_sf"/>
</dbReference>
<dbReference type="GeneID" id="19278439"/>
<dbReference type="PANTHER" id="PTHR12149:SF8">
    <property type="entry name" value="PROTEIN-RIBULOSAMINE 3-KINASE"/>
    <property type="match status" value="1"/>
</dbReference>
<dbReference type="EMBL" id="KI912119">
    <property type="protein sequence ID" value="ETS74942.1"/>
    <property type="molecule type" value="Genomic_DNA"/>
</dbReference>
<dbReference type="InParanoid" id="W3WP83"/>
<dbReference type="KEGG" id="pfy:PFICI_13426"/>
<dbReference type="Pfam" id="PF03881">
    <property type="entry name" value="Fructosamin_kin"/>
    <property type="match status" value="1"/>
</dbReference>
<dbReference type="AlphaFoldDB" id="W3WP83"/>
<dbReference type="HOGENOM" id="CLU_036517_1_2_1"/>
<dbReference type="eggNOG" id="KOG3021">
    <property type="taxonomic scope" value="Eukaryota"/>
</dbReference>
<evidence type="ECO:0000256" key="1">
    <source>
        <dbReference type="ARBA" id="ARBA00011961"/>
    </source>
</evidence>
<dbReference type="InterPro" id="IPR016477">
    <property type="entry name" value="Fructo-/Ketosamine-3-kinase"/>
</dbReference>
<keyword evidence="4" id="KW-1185">Reference proteome</keyword>
<dbReference type="SUPFAM" id="SSF56112">
    <property type="entry name" value="Protein kinase-like (PK-like)"/>
    <property type="match status" value="1"/>
</dbReference>
<dbReference type="Gene3D" id="3.90.1200.10">
    <property type="match status" value="1"/>
</dbReference>
<gene>
    <name evidence="3" type="ORF">PFICI_13426</name>
</gene>
<name>W3WP83_PESFW</name>
<dbReference type="GO" id="GO:0102193">
    <property type="term" value="F:protein-ribulosamine 3-kinase activity"/>
    <property type="evidence" value="ECO:0007669"/>
    <property type="project" value="UniProtKB-EC"/>
</dbReference>
<dbReference type="OMA" id="TWESKWV"/>
<dbReference type="RefSeq" id="XP_007840198.1">
    <property type="nucleotide sequence ID" value="XM_007842007.1"/>
</dbReference>
<protein>
    <recommendedName>
        <fullName evidence="1">protein-ribulosamine 3-kinase</fullName>
        <ecNumber evidence="1">2.7.1.172</ecNumber>
    </recommendedName>
</protein>
<organism evidence="3 4">
    <name type="scientific">Pestalotiopsis fici (strain W106-1 / CGMCC3.15140)</name>
    <dbReference type="NCBI Taxonomy" id="1229662"/>
    <lineage>
        <taxon>Eukaryota</taxon>
        <taxon>Fungi</taxon>
        <taxon>Dikarya</taxon>
        <taxon>Ascomycota</taxon>
        <taxon>Pezizomycotina</taxon>
        <taxon>Sordariomycetes</taxon>
        <taxon>Xylariomycetidae</taxon>
        <taxon>Amphisphaeriales</taxon>
        <taxon>Sporocadaceae</taxon>
        <taxon>Pestalotiopsis</taxon>
    </lineage>
</organism>
<dbReference type="OrthoDB" id="5772781at2759"/>
<evidence type="ECO:0000256" key="2">
    <source>
        <dbReference type="ARBA" id="ARBA00048655"/>
    </source>
</evidence>
<dbReference type="Proteomes" id="UP000030651">
    <property type="component" value="Unassembled WGS sequence"/>
</dbReference>
<evidence type="ECO:0000313" key="3">
    <source>
        <dbReference type="EMBL" id="ETS74942.1"/>
    </source>
</evidence>
<reference evidence="4" key="1">
    <citation type="journal article" date="2015" name="BMC Genomics">
        <title>Genomic and transcriptomic analysis of the endophytic fungus Pestalotiopsis fici reveals its lifestyle and high potential for synthesis of natural products.</title>
        <authorList>
            <person name="Wang X."/>
            <person name="Zhang X."/>
            <person name="Liu L."/>
            <person name="Xiang M."/>
            <person name="Wang W."/>
            <person name="Sun X."/>
            <person name="Che Y."/>
            <person name="Guo L."/>
            <person name="Liu G."/>
            <person name="Guo L."/>
            <person name="Wang C."/>
            <person name="Yin W.B."/>
            <person name="Stadler M."/>
            <person name="Zhang X."/>
            <person name="Liu X."/>
        </authorList>
    </citation>
    <scope>NUCLEOTIDE SEQUENCE [LARGE SCALE GENOMIC DNA]</scope>
    <source>
        <strain evidence="4">W106-1 / CGMCC3.15140</strain>
    </source>
</reference>